<feature type="compositionally biased region" description="Low complexity" evidence="14">
    <location>
        <begin position="38"/>
        <end position="47"/>
    </location>
</feature>
<feature type="domain" description="Protein kinase" evidence="17">
    <location>
        <begin position="399"/>
        <end position="690"/>
    </location>
</feature>
<evidence type="ECO:0000256" key="8">
    <source>
        <dbReference type="ARBA" id="ARBA00022777"/>
    </source>
</evidence>
<dbReference type="InterPro" id="IPR002902">
    <property type="entry name" value="GNK2"/>
</dbReference>
<dbReference type="EMBL" id="JACEFO010000854">
    <property type="protein sequence ID" value="KAF8754436.1"/>
    <property type="molecule type" value="Genomic_DNA"/>
</dbReference>
<dbReference type="OrthoDB" id="667626at2759"/>
<dbReference type="InterPro" id="IPR017441">
    <property type="entry name" value="Protein_kinase_ATP_BS"/>
</dbReference>
<evidence type="ECO:0000256" key="9">
    <source>
        <dbReference type="ARBA" id="ARBA00022840"/>
    </source>
</evidence>
<dbReference type="InterPro" id="IPR000719">
    <property type="entry name" value="Prot_kinase_dom"/>
</dbReference>
<dbReference type="FunFam" id="1.10.510.10:FF:000129">
    <property type="entry name" value="cysteine-rich receptor-like protein kinase 10"/>
    <property type="match status" value="1"/>
</dbReference>
<evidence type="ECO:0000259" key="18">
    <source>
        <dbReference type="PROSITE" id="PS51473"/>
    </source>
</evidence>
<dbReference type="FunFam" id="3.30.200.20:FF:000142">
    <property type="entry name" value="Cysteine-rich receptor-like protein kinase 10"/>
    <property type="match status" value="1"/>
</dbReference>
<dbReference type="PANTHER" id="PTHR27002:SF372">
    <property type="entry name" value="OS04G0197200 PROTEIN"/>
    <property type="match status" value="1"/>
</dbReference>
<dbReference type="Gene3D" id="1.10.510.10">
    <property type="entry name" value="Transferase(Phosphotransferase) domain 1"/>
    <property type="match status" value="1"/>
</dbReference>
<evidence type="ECO:0000256" key="14">
    <source>
        <dbReference type="SAM" id="MobiDB-lite"/>
    </source>
</evidence>
<feature type="chain" id="PRO_5032578353" evidence="16">
    <location>
        <begin position="17"/>
        <end position="739"/>
    </location>
</feature>
<keyword evidence="12" id="KW-0325">Glycoprotein</keyword>
<evidence type="ECO:0000256" key="6">
    <source>
        <dbReference type="ARBA" id="ARBA00022737"/>
    </source>
</evidence>
<feature type="binding site" evidence="13">
    <location>
        <position position="428"/>
    </location>
    <ligand>
        <name>ATP</name>
        <dbReference type="ChEBI" id="CHEBI:30616"/>
    </ligand>
</feature>
<dbReference type="GO" id="GO:0006950">
    <property type="term" value="P:response to stress"/>
    <property type="evidence" value="ECO:0007669"/>
    <property type="project" value="UniProtKB-ARBA"/>
</dbReference>
<dbReference type="InterPro" id="IPR011009">
    <property type="entry name" value="Kinase-like_dom_sf"/>
</dbReference>
<dbReference type="SMART" id="SM00220">
    <property type="entry name" value="S_TKc"/>
    <property type="match status" value="1"/>
</dbReference>
<keyword evidence="20" id="KW-1185">Reference proteome</keyword>
<dbReference type="GO" id="GO:0005524">
    <property type="term" value="F:ATP binding"/>
    <property type="evidence" value="ECO:0007669"/>
    <property type="project" value="UniProtKB-UniRule"/>
</dbReference>
<evidence type="ECO:0000256" key="10">
    <source>
        <dbReference type="ARBA" id="ARBA00022989"/>
    </source>
</evidence>
<dbReference type="PANTHER" id="PTHR27002">
    <property type="entry name" value="RECEPTOR-LIKE SERINE/THREONINE-PROTEIN KINASE SD1-8"/>
    <property type="match status" value="1"/>
</dbReference>
<evidence type="ECO:0000256" key="4">
    <source>
        <dbReference type="ARBA" id="ARBA00022692"/>
    </source>
</evidence>
<keyword evidence="10 15" id="KW-1133">Transmembrane helix</keyword>
<dbReference type="CDD" id="cd23509">
    <property type="entry name" value="Gnk2-like"/>
    <property type="match status" value="2"/>
</dbReference>
<evidence type="ECO:0000256" key="13">
    <source>
        <dbReference type="PROSITE-ProRule" id="PRU10141"/>
    </source>
</evidence>
<evidence type="ECO:0000256" key="15">
    <source>
        <dbReference type="SAM" id="Phobius"/>
    </source>
</evidence>
<evidence type="ECO:0000256" key="12">
    <source>
        <dbReference type="ARBA" id="ARBA00023180"/>
    </source>
</evidence>
<dbReference type="GO" id="GO:0004674">
    <property type="term" value="F:protein serine/threonine kinase activity"/>
    <property type="evidence" value="ECO:0007669"/>
    <property type="project" value="UniProtKB-KW"/>
</dbReference>
<accession>A0A835FHC8</accession>
<evidence type="ECO:0000256" key="3">
    <source>
        <dbReference type="ARBA" id="ARBA00022679"/>
    </source>
</evidence>
<dbReference type="Proteomes" id="UP000636709">
    <property type="component" value="Unassembled WGS sequence"/>
</dbReference>
<keyword evidence="2" id="KW-0723">Serine/threonine-protein kinase</keyword>
<evidence type="ECO:0000256" key="7">
    <source>
        <dbReference type="ARBA" id="ARBA00022741"/>
    </source>
</evidence>
<proteinExistence type="predicted"/>
<keyword evidence="8" id="KW-0418">Kinase</keyword>
<comment type="caution">
    <text evidence="19">The sequence shown here is derived from an EMBL/GenBank/DDBJ whole genome shotgun (WGS) entry which is preliminary data.</text>
</comment>
<feature type="transmembrane region" description="Helical" evidence="15">
    <location>
        <begin position="336"/>
        <end position="360"/>
    </location>
</feature>
<dbReference type="PROSITE" id="PS00107">
    <property type="entry name" value="PROTEIN_KINASE_ATP"/>
    <property type="match status" value="1"/>
</dbReference>
<organism evidence="19 20">
    <name type="scientific">Digitaria exilis</name>
    <dbReference type="NCBI Taxonomy" id="1010633"/>
    <lineage>
        <taxon>Eukaryota</taxon>
        <taxon>Viridiplantae</taxon>
        <taxon>Streptophyta</taxon>
        <taxon>Embryophyta</taxon>
        <taxon>Tracheophyta</taxon>
        <taxon>Spermatophyta</taxon>
        <taxon>Magnoliopsida</taxon>
        <taxon>Liliopsida</taxon>
        <taxon>Poales</taxon>
        <taxon>Poaceae</taxon>
        <taxon>PACMAD clade</taxon>
        <taxon>Panicoideae</taxon>
        <taxon>Panicodae</taxon>
        <taxon>Paniceae</taxon>
        <taxon>Anthephorinae</taxon>
        <taxon>Digitaria</taxon>
    </lineage>
</organism>
<dbReference type="InterPro" id="IPR001245">
    <property type="entry name" value="Ser-Thr/Tyr_kinase_cat_dom"/>
</dbReference>
<dbReference type="Gene3D" id="3.30.200.20">
    <property type="entry name" value="Phosphorylase Kinase, domain 1"/>
    <property type="match status" value="1"/>
</dbReference>
<sequence>MLALVASFATVVTSQSQDNNGFTEVDCQSSAPSPAPSPSTSSSNSSTNSTFWSNVVALLDALPSAAAPTGFASRSRGTGGDRAFVRGICRGDSTPADCATYLKRAAQGIISRCNSSNGRRAGIWYGMCSVTYADTNASTAHEQQYRSILYNVNSVSNQDAFENTYYALMSRFAQRVVNGTGTTSASIPVAPMFATGEAVYDSDEPNGTMYGMLQCMRDRTPEECNQCLQVSNRQLSSCCYGHQGGVVFGYDCKLRVEIYPYYDLALDAPPPPVVPAPAPSSFAGESQVADCKRACAFDDCSYSSLEVGVTRVLPKNVRDVFDELPDLYAGKKGTHLALVVVLPVATGLVAGVVVIGVFLCRRNGYNRKKTDKKEKEGGIRYVEPEQFNIAMLRDATNNFSEENKLGEGGFGEVFKGTLQDGEEIAVKKLSQNSSQGFHELKNELVLAAKLKHRNLVQLLGVCLQEEKLLVYEYMPNKSLDTFLFGDPVRKQRLVWSRRFDIICGIARGLLYLHEESRLKVIHRDLKPSNVLLDSDMNPKISDFGLARAFSGDQSRYVTGRPVGTLGYMSPEYAYWGHVSTKSDMFSFGVIVLEMVTGRRNNSARNTSFYSVSVLSHVWDKWRAGSALDVVDPLLAESQYPENEVLNCIEIGLLCVQEKHAERPDASTVVLMLSGPASTPDDRRIPSRPAFVFSSGVISESSFARAGAWNSKGAPLIGDIQPSTAAVSLNELSISELEPR</sequence>
<keyword evidence="6" id="KW-0677">Repeat</keyword>
<feature type="region of interest" description="Disordered" evidence="14">
    <location>
        <begin position="21"/>
        <end position="47"/>
    </location>
</feature>
<dbReference type="Pfam" id="PF01657">
    <property type="entry name" value="Stress-antifung"/>
    <property type="match status" value="2"/>
</dbReference>
<dbReference type="InterPro" id="IPR038408">
    <property type="entry name" value="GNK2_sf"/>
</dbReference>
<protein>
    <submittedName>
        <fullName evidence="19">Uncharacterized protein</fullName>
    </submittedName>
</protein>
<evidence type="ECO:0000256" key="11">
    <source>
        <dbReference type="ARBA" id="ARBA00023136"/>
    </source>
</evidence>
<feature type="signal peptide" evidence="16">
    <location>
        <begin position="1"/>
        <end position="16"/>
    </location>
</feature>
<dbReference type="PROSITE" id="PS50011">
    <property type="entry name" value="PROTEIN_KINASE_DOM"/>
    <property type="match status" value="1"/>
</dbReference>
<evidence type="ECO:0000313" key="20">
    <source>
        <dbReference type="Proteomes" id="UP000636709"/>
    </source>
</evidence>
<keyword evidence="9 13" id="KW-0067">ATP-binding</keyword>
<evidence type="ECO:0000256" key="1">
    <source>
        <dbReference type="ARBA" id="ARBA00004167"/>
    </source>
</evidence>
<dbReference type="FunFam" id="3.30.430.20:FF:000007">
    <property type="entry name" value="Cysteine-rich receptor-like protein kinase 11"/>
    <property type="match status" value="1"/>
</dbReference>
<evidence type="ECO:0000256" key="2">
    <source>
        <dbReference type="ARBA" id="ARBA00022527"/>
    </source>
</evidence>
<dbReference type="SUPFAM" id="SSF56112">
    <property type="entry name" value="Protein kinase-like (PK-like)"/>
    <property type="match status" value="1"/>
</dbReference>
<dbReference type="Pfam" id="PF07714">
    <property type="entry name" value="PK_Tyr_Ser-Thr"/>
    <property type="match status" value="1"/>
</dbReference>
<dbReference type="AlphaFoldDB" id="A0A835FHC8"/>
<gene>
    <name evidence="19" type="ORF">HU200_011472</name>
</gene>
<comment type="subcellular location">
    <subcellularLocation>
        <location evidence="1">Membrane</location>
        <topology evidence="1">Single-pass membrane protein</topology>
    </subcellularLocation>
</comment>
<keyword evidence="4 15" id="KW-0812">Transmembrane</keyword>
<keyword evidence="7 13" id="KW-0547">Nucleotide-binding</keyword>
<dbReference type="CDD" id="cd14066">
    <property type="entry name" value="STKc_IRAK"/>
    <property type="match status" value="1"/>
</dbReference>
<keyword evidence="3" id="KW-0808">Transferase</keyword>
<reference evidence="19" key="1">
    <citation type="submission" date="2020-07" db="EMBL/GenBank/DDBJ databases">
        <title>Genome sequence and genetic diversity analysis of an under-domesticated orphan crop, white fonio (Digitaria exilis).</title>
        <authorList>
            <person name="Bennetzen J.L."/>
            <person name="Chen S."/>
            <person name="Ma X."/>
            <person name="Wang X."/>
            <person name="Yssel A.E.J."/>
            <person name="Chaluvadi S.R."/>
            <person name="Johnson M."/>
            <person name="Gangashetty P."/>
            <person name="Hamidou F."/>
            <person name="Sanogo M.D."/>
            <person name="Zwaenepoel A."/>
            <person name="Wallace J."/>
            <person name="Van De Peer Y."/>
            <person name="Van Deynze A."/>
        </authorList>
    </citation>
    <scope>NUCLEOTIDE SEQUENCE</scope>
    <source>
        <tissue evidence="19">Leaves</tissue>
    </source>
</reference>
<name>A0A835FHC8_9POAL</name>
<feature type="domain" description="Gnk2-homologous" evidence="18">
    <location>
        <begin position="33"/>
        <end position="137"/>
    </location>
</feature>
<keyword evidence="11 15" id="KW-0472">Membrane</keyword>
<dbReference type="GO" id="GO:0005886">
    <property type="term" value="C:plasma membrane"/>
    <property type="evidence" value="ECO:0007669"/>
    <property type="project" value="TreeGrafter"/>
</dbReference>
<dbReference type="PROSITE" id="PS00108">
    <property type="entry name" value="PROTEIN_KINASE_ST"/>
    <property type="match status" value="1"/>
</dbReference>
<evidence type="ECO:0000259" key="17">
    <source>
        <dbReference type="PROSITE" id="PS50011"/>
    </source>
</evidence>
<evidence type="ECO:0000313" key="19">
    <source>
        <dbReference type="EMBL" id="KAF8754436.1"/>
    </source>
</evidence>
<evidence type="ECO:0000256" key="16">
    <source>
        <dbReference type="SAM" id="SignalP"/>
    </source>
</evidence>
<dbReference type="Gene3D" id="3.30.430.20">
    <property type="entry name" value="Gnk2 domain, C-X8-C-X2-C motif"/>
    <property type="match status" value="2"/>
</dbReference>
<dbReference type="InterPro" id="IPR008271">
    <property type="entry name" value="Ser/Thr_kinase_AS"/>
</dbReference>
<feature type="domain" description="Gnk2-homologous" evidence="18">
    <location>
        <begin position="143"/>
        <end position="261"/>
    </location>
</feature>
<keyword evidence="5 16" id="KW-0732">Signal</keyword>
<evidence type="ECO:0000256" key="5">
    <source>
        <dbReference type="ARBA" id="ARBA00022729"/>
    </source>
</evidence>
<dbReference type="PROSITE" id="PS51473">
    <property type="entry name" value="GNK2"/>
    <property type="match status" value="2"/>
</dbReference>